<dbReference type="KEGG" id="rid:RIdsm_03320"/>
<keyword evidence="10" id="KW-0100">Branched-chain amino acid biosynthesis</keyword>
<evidence type="ECO:0000256" key="7">
    <source>
        <dbReference type="ARBA" id="ARBA00013053"/>
    </source>
</evidence>
<dbReference type="EC" id="2.6.1.42" evidence="7"/>
<evidence type="ECO:0000313" key="17">
    <source>
        <dbReference type="Proteomes" id="UP000325785"/>
    </source>
</evidence>
<dbReference type="Proteomes" id="UP000051401">
    <property type="component" value="Unassembled WGS sequence"/>
</dbReference>
<comment type="function">
    <text evidence="2">Acts on leucine, isoleucine and valine.</text>
</comment>
<accession>A0A0T5P5L3</accession>
<keyword evidence="14" id="KW-0808">Transferase</keyword>
<evidence type="ECO:0000256" key="2">
    <source>
        <dbReference type="ARBA" id="ARBA00003109"/>
    </source>
</evidence>
<keyword evidence="14" id="KW-0032">Aminotransferase</keyword>
<evidence type="ECO:0000256" key="10">
    <source>
        <dbReference type="ARBA" id="ARBA00023304"/>
    </source>
</evidence>
<evidence type="ECO:0000313" key="14">
    <source>
        <dbReference type="EMBL" id="KRS16289.1"/>
    </source>
</evidence>
<gene>
    <name evidence="15" type="primary">ilvE_1</name>
    <name evidence="15" type="ORF">RIdsm_03320</name>
    <name evidence="14" type="ORF">XM52_19725</name>
</gene>
<evidence type="ECO:0000256" key="11">
    <source>
        <dbReference type="ARBA" id="ARBA00048212"/>
    </source>
</evidence>
<evidence type="ECO:0000313" key="16">
    <source>
        <dbReference type="Proteomes" id="UP000051401"/>
    </source>
</evidence>
<dbReference type="GO" id="GO:0004084">
    <property type="term" value="F:branched-chain-amino-acid transaminase activity"/>
    <property type="evidence" value="ECO:0007669"/>
    <property type="project" value="UniProtKB-EC"/>
</dbReference>
<evidence type="ECO:0000256" key="8">
    <source>
        <dbReference type="ARBA" id="ARBA00014472"/>
    </source>
</evidence>
<comment type="catalytic activity">
    <reaction evidence="13">
        <text>L-leucine + 2-oxoglutarate = 4-methyl-2-oxopentanoate + L-glutamate</text>
        <dbReference type="Rhea" id="RHEA:18321"/>
        <dbReference type="ChEBI" id="CHEBI:16810"/>
        <dbReference type="ChEBI" id="CHEBI:17865"/>
        <dbReference type="ChEBI" id="CHEBI:29985"/>
        <dbReference type="ChEBI" id="CHEBI:57427"/>
        <dbReference type="EC" id="2.6.1.42"/>
    </reaction>
</comment>
<comment type="similarity">
    <text evidence="6">Belongs to the class-IV pyridoxal-phosphate-dependent aminotransferase family.</text>
</comment>
<dbReference type="SUPFAM" id="SSF56752">
    <property type="entry name" value="D-aminoacid aminotransferase-like PLP-dependent enzymes"/>
    <property type="match status" value="1"/>
</dbReference>
<proteinExistence type="inferred from homology"/>
<evidence type="ECO:0000256" key="6">
    <source>
        <dbReference type="ARBA" id="ARBA00009320"/>
    </source>
</evidence>
<reference evidence="14 16" key="1">
    <citation type="submission" date="2015-04" db="EMBL/GenBank/DDBJ databases">
        <title>The draft genome sequence of Roseovarius indicus B108T.</title>
        <authorList>
            <person name="Li G."/>
            <person name="Lai Q."/>
            <person name="Shao Z."/>
            <person name="Yan P."/>
        </authorList>
    </citation>
    <scope>NUCLEOTIDE SEQUENCE [LARGE SCALE GENOMIC DNA]</scope>
    <source>
        <strain evidence="14 16">B108</strain>
    </source>
</reference>
<dbReference type="Proteomes" id="UP000325785">
    <property type="component" value="Chromosome"/>
</dbReference>
<comment type="catalytic activity">
    <reaction evidence="11">
        <text>L-valine + 2-oxoglutarate = 3-methyl-2-oxobutanoate + L-glutamate</text>
        <dbReference type="Rhea" id="RHEA:24813"/>
        <dbReference type="ChEBI" id="CHEBI:11851"/>
        <dbReference type="ChEBI" id="CHEBI:16810"/>
        <dbReference type="ChEBI" id="CHEBI:29985"/>
        <dbReference type="ChEBI" id="CHEBI:57762"/>
        <dbReference type="EC" id="2.6.1.42"/>
    </reaction>
</comment>
<keyword evidence="9" id="KW-0663">Pyridoxal phosphate</keyword>
<dbReference type="PANTHER" id="PTHR42743">
    <property type="entry name" value="AMINO-ACID AMINOTRANSFERASE"/>
    <property type="match status" value="1"/>
</dbReference>
<evidence type="ECO:0000256" key="5">
    <source>
        <dbReference type="ARBA" id="ARBA00005072"/>
    </source>
</evidence>
<comment type="cofactor">
    <cofactor evidence="1">
        <name>pyridoxal 5'-phosphate</name>
        <dbReference type="ChEBI" id="CHEBI:597326"/>
    </cofactor>
</comment>
<evidence type="ECO:0000256" key="13">
    <source>
        <dbReference type="ARBA" id="ARBA00049229"/>
    </source>
</evidence>
<evidence type="ECO:0000256" key="12">
    <source>
        <dbReference type="ARBA" id="ARBA00048798"/>
    </source>
</evidence>
<dbReference type="Gene3D" id="3.20.10.10">
    <property type="entry name" value="D-amino Acid Aminotransferase, subunit A, domain 2"/>
    <property type="match status" value="1"/>
</dbReference>
<keyword evidence="16" id="KW-1185">Reference proteome</keyword>
<dbReference type="InterPro" id="IPR001544">
    <property type="entry name" value="Aminotrans_IV"/>
</dbReference>
<evidence type="ECO:0000256" key="3">
    <source>
        <dbReference type="ARBA" id="ARBA00004824"/>
    </source>
</evidence>
<dbReference type="EMBL" id="LAXI01000015">
    <property type="protein sequence ID" value="KRS16289.1"/>
    <property type="molecule type" value="Genomic_DNA"/>
</dbReference>
<dbReference type="FunFam" id="3.20.10.10:FF:000002">
    <property type="entry name" value="D-alanine aminotransferase"/>
    <property type="match status" value="1"/>
</dbReference>
<dbReference type="OrthoDB" id="9805628at2"/>
<comment type="pathway">
    <text evidence="5">Amino-acid biosynthesis; L-leucine biosynthesis; L-leucine from 3-methyl-2-oxobutanoate: step 4/4.</text>
</comment>
<comment type="pathway">
    <text evidence="3">Amino-acid biosynthesis; L-isoleucine biosynthesis; L-isoleucine from 2-oxobutanoate: step 4/4.</text>
</comment>
<dbReference type="AlphaFoldDB" id="A0A0T5P5L3"/>
<evidence type="ECO:0000313" key="15">
    <source>
        <dbReference type="EMBL" id="QEW27504.1"/>
    </source>
</evidence>
<reference evidence="15 17" key="2">
    <citation type="submission" date="2018-08" db="EMBL/GenBank/DDBJ databases">
        <title>Genetic Globetrotter - A new plasmid hitch-hiking vast phylogenetic and geographic distances.</title>
        <authorList>
            <person name="Vollmers J."/>
            <person name="Petersen J."/>
        </authorList>
    </citation>
    <scope>NUCLEOTIDE SEQUENCE [LARGE SCALE GENOMIC DNA]</scope>
    <source>
        <strain evidence="15 17">DSM 26383</strain>
    </source>
</reference>
<evidence type="ECO:0000256" key="4">
    <source>
        <dbReference type="ARBA" id="ARBA00004931"/>
    </source>
</evidence>
<dbReference type="GO" id="GO:0009082">
    <property type="term" value="P:branched-chain amino acid biosynthetic process"/>
    <property type="evidence" value="ECO:0007669"/>
    <property type="project" value="UniProtKB-KW"/>
</dbReference>
<organism evidence="14 16">
    <name type="scientific">Roseovarius indicus</name>
    <dbReference type="NCBI Taxonomy" id="540747"/>
    <lineage>
        <taxon>Bacteria</taxon>
        <taxon>Pseudomonadati</taxon>
        <taxon>Pseudomonadota</taxon>
        <taxon>Alphaproteobacteria</taxon>
        <taxon>Rhodobacterales</taxon>
        <taxon>Roseobacteraceae</taxon>
        <taxon>Roseovarius</taxon>
    </lineage>
</organism>
<name>A0A0T5P5L3_9RHOB</name>
<dbReference type="GO" id="GO:0008652">
    <property type="term" value="P:amino acid biosynthetic process"/>
    <property type="evidence" value="ECO:0007669"/>
    <property type="project" value="UniProtKB-ARBA"/>
</dbReference>
<evidence type="ECO:0000256" key="1">
    <source>
        <dbReference type="ARBA" id="ARBA00001933"/>
    </source>
</evidence>
<dbReference type="InterPro" id="IPR043131">
    <property type="entry name" value="BCAT-like_N"/>
</dbReference>
<comment type="catalytic activity">
    <reaction evidence="12">
        <text>L-isoleucine + 2-oxoglutarate = (S)-3-methyl-2-oxopentanoate + L-glutamate</text>
        <dbReference type="Rhea" id="RHEA:24801"/>
        <dbReference type="ChEBI" id="CHEBI:16810"/>
        <dbReference type="ChEBI" id="CHEBI:29985"/>
        <dbReference type="ChEBI" id="CHEBI:35146"/>
        <dbReference type="ChEBI" id="CHEBI:58045"/>
        <dbReference type="EC" id="2.6.1.42"/>
    </reaction>
</comment>
<keyword evidence="10" id="KW-0028">Amino-acid biosynthesis</keyword>
<dbReference type="InterPro" id="IPR050571">
    <property type="entry name" value="Class-IV_PLP-Dep_Aminotrnsfr"/>
</dbReference>
<dbReference type="STRING" id="540747.SAMN04488031_10125"/>
<dbReference type="RefSeq" id="WP_057818715.1">
    <property type="nucleotide sequence ID" value="NZ_CP031598.1"/>
</dbReference>
<dbReference type="InterPro" id="IPR043132">
    <property type="entry name" value="BCAT-like_C"/>
</dbReference>
<dbReference type="PANTHER" id="PTHR42743:SF11">
    <property type="entry name" value="AMINODEOXYCHORISMATE LYASE"/>
    <property type="match status" value="1"/>
</dbReference>
<dbReference type="Gene3D" id="3.30.470.10">
    <property type="match status" value="1"/>
</dbReference>
<dbReference type="EMBL" id="CP031598">
    <property type="protein sequence ID" value="QEW27504.1"/>
    <property type="molecule type" value="Genomic_DNA"/>
</dbReference>
<dbReference type="InterPro" id="IPR036038">
    <property type="entry name" value="Aminotransferase-like"/>
</dbReference>
<dbReference type="PATRIC" id="fig|540747.5.peg.1700"/>
<protein>
    <recommendedName>
        <fullName evidence="8">Probable branched-chain-amino-acid aminotransferase</fullName>
        <ecNumber evidence="7">2.6.1.42</ecNumber>
    </recommendedName>
</protein>
<sequence length="305" mass="33363">MSKDFSDGAAWIRGSIVPIAEATIGVTDWALTHSDVTYDVVPVWEGAFFRLPDYLDRFEHSMQACRMDVGLSRAEIEAALHDMVARSGLRASYCALVAARGAPIIPGSRDPRECANHFYAWCVPYVHVLKPEVAEAGARLLLPDDIHRIPDDSVNPRAKNYHWGDFTQGLFAAKDQGLDNVVLSDHAGNVTEGPGFNIFALKGDTVVTPDRGVLEGITRRTVLELAREAGLKTEIRALPIAELLQADEVFLSTSGGGVIPVSQINERTFSNGRPGPTATRLRASYFDRLTDPTYRTEIAYEPAPA</sequence>
<comment type="pathway">
    <text evidence="4">Amino-acid biosynthesis; L-valine biosynthesis; L-valine from pyruvate: step 4/4.</text>
</comment>
<dbReference type="Pfam" id="PF01063">
    <property type="entry name" value="Aminotran_4"/>
    <property type="match status" value="1"/>
</dbReference>
<evidence type="ECO:0000256" key="9">
    <source>
        <dbReference type="ARBA" id="ARBA00022898"/>
    </source>
</evidence>